<sequence length="701" mass="75330">MTPSGPSIAAVETPTGIRLADPAEGVDLVVRTDRPVSPRAVSVERFAFPVETAVDVVCHELVLPILCELYVRTTEGELLEAATNREAVTMPDGEYLVQIESLGVKCYCRVDGPIESTVDDGHRIVRLPGGGVQIGLRSLHTRPQATVHTSERPRDLMRAVSCFGSALKTTSPERAWPSLRGCPPLVDVEPGPFSAPEGLERRDTPVHIEVPVEYGHVFSVASLAYYLNAQVRPGPKPALVADGTEHALTHPDGMSTGVQRTLERLFLFDCVTRTEGLFPVDLHERRVLERRVDVDFPALYDRSLPEQVDAALAVPWEDVADLVPTWKLTADVAPDPQHAPYLPFAAHDLAHVRPITTTPSEPASIATEIGNSVADFYRADGAGPPTNVQPFRPDEDLVPRRVSAPPVDSLEHAWLGDGVPVGASIPTADASLRQLDAVGNGPTRVQVIANAPEMTEERSVGELYGVRELVEMDVTIHEEQTVAETRALLEANHDLLHYIGHATSDGLACADGHLDVRTLDSFGGRAFVLNACQSYVQGRALVDAGATGGVVTLEEVANDPATMVGLQIARLLNSGFSLAAALAVIGRETITGRQYVIVGSGNARLTSTKSGAANRLDIERTGPDSFEVGYFAYPTSQWPVGSMVTPYLADNTTRHLGSGHLTTLTASTDELDELLTMSERVPVTVNGTLSWSESVSADLIE</sequence>
<evidence type="ECO:0000313" key="2">
    <source>
        <dbReference type="Proteomes" id="UP000451471"/>
    </source>
</evidence>
<dbReference type="EMBL" id="WSZK01000015">
    <property type="protein sequence ID" value="MWG34548.1"/>
    <property type="molecule type" value="Genomic_DNA"/>
</dbReference>
<evidence type="ECO:0008006" key="3">
    <source>
        <dbReference type="Google" id="ProtNLM"/>
    </source>
</evidence>
<dbReference type="OrthoDB" id="269729at2157"/>
<proteinExistence type="predicted"/>
<evidence type="ECO:0000313" key="1">
    <source>
        <dbReference type="EMBL" id="MWG34548.1"/>
    </source>
</evidence>
<organism evidence="1 2">
    <name type="scientific">Halomarina oriensis</name>
    <dbReference type="NCBI Taxonomy" id="671145"/>
    <lineage>
        <taxon>Archaea</taxon>
        <taxon>Methanobacteriati</taxon>
        <taxon>Methanobacteriota</taxon>
        <taxon>Stenosarchaea group</taxon>
        <taxon>Halobacteria</taxon>
        <taxon>Halobacteriales</taxon>
        <taxon>Natronomonadaceae</taxon>
        <taxon>Halomarina</taxon>
    </lineage>
</organism>
<comment type="caution">
    <text evidence="1">The sequence shown here is derived from an EMBL/GenBank/DDBJ whole genome shotgun (WGS) entry which is preliminary data.</text>
</comment>
<name>A0A6B0GS89_9EURY</name>
<keyword evidence="2" id="KW-1185">Reference proteome</keyword>
<gene>
    <name evidence="1" type="ORF">GQS65_08605</name>
</gene>
<dbReference type="RefSeq" id="WP_158204220.1">
    <property type="nucleotide sequence ID" value="NZ_WSZK01000015.1"/>
</dbReference>
<dbReference type="Proteomes" id="UP000451471">
    <property type="component" value="Unassembled WGS sequence"/>
</dbReference>
<dbReference type="AlphaFoldDB" id="A0A6B0GS89"/>
<protein>
    <recommendedName>
        <fullName evidence="3">CHAT domain-containing protein</fullName>
    </recommendedName>
</protein>
<reference evidence="1 2" key="1">
    <citation type="submission" date="2019-12" db="EMBL/GenBank/DDBJ databases">
        <title>Halocatena pleomorpha gen. nov. sp. nov., an extremely halophilic archaeon of family Halobacteriaceae isolated from saltpan soil.</title>
        <authorList>
            <person name="Pal Y."/>
            <person name="Verma A."/>
            <person name="Krishnamurthi S."/>
            <person name="Kumar P."/>
        </authorList>
    </citation>
    <scope>NUCLEOTIDE SEQUENCE [LARGE SCALE GENOMIC DNA]</scope>
    <source>
        <strain evidence="1 2">JCM 16495</strain>
    </source>
</reference>
<accession>A0A6B0GS89</accession>